<dbReference type="InterPro" id="IPR010290">
    <property type="entry name" value="TM_effector"/>
</dbReference>
<feature type="transmembrane region" description="Helical" evidence="7">
    <location>
        <begin position="108"/>
        <end position="133"/>
    </location>
</feature>
<dbReference type="AlphaFoldDB" id="A0A1H0JYK9"/>
<dbReference type="CDD" id="cd06173">
    <property type="entry name" value="MFS_MefA_like"/>
    <property type="match status" value="1"/>
</dbReference>
<evidence type="ECO:0000313" key="10">
    <source>
        <dbReference type="Proteomes" id="UP000199004"/>
    </source>
</evidence>
<evidence type="ECO:0000256" key="2">
    <source>
        <dbReference type="ARBA" id="ARBA00022448"/>
    </source>
</evidence>
<feature type="transmembrane region" description="Helical" evidence="7">
    <location>
        <begin position="379"/>
        <end position="396"/>
    </location>
</feature>
<dbReference type="Gene3D" id="1.20.1250.20">
    <property type="entry name" value="MFS general substrate transporter like domains"/>
    <property type="match status" value="1"/>
</dbReference>
<evidence type="ECO:0000259" key="8">
    <source>
        <dbReference type="PROSITE" id="PS50850"/>
    </source>
</evidence>
<dbReference type="OrthoDB" id="4528313at2"/>
<protein>
    <submittedName>
        <fullName evidence="9">Predicted arabinose efflux permease, MFS family</fullName>
    </submittedName>
</protein>
<dbReference type="Proteomes" id="UP000199004">
    <property type="component" value="Unassembled WGS sequence"/>
</dbReference>
<dbReference type="RefSeq" id="WP_091026667.1">
    <property type="nucleotide sequence ID" value="NZ_BKAE01000014.1"/>
</dbReference>
<evidence type="ECO:0000256" key="3">
    <source>
        <dbReference type="ARBA" id="ARBA00022475"/>
    </source>
</evidence>
<keyword evidence="10" id="KW-1185">Reference proteome</keyword>
<reference evidence="10" key="1">
    <citation type="submission" date="2016-10" db="EMBL/GenBank/DDBJ databases">
        <authorList>
            <person name="Varghese N."/>
            <person name="Submissions S."/>
        </authorList>
    </citation>
    <scope>NUCLEOTIDE SEQUENCE [LARGE SCALE GENOMIC DNA]</scope>
    <source>
        <strain evidence="10">CGMCC 1.11147</strain>
    </source>
</reference>
<feature type="transmembrane region" description="Helical" evidence="7">
    <location>
        <begin position="287"/>
        <end position="308"/>
    </location>
</feature>
<feature type="transmembrane region" description="Helical" evidence="7">
    <location>
        <begin position="348"/>
        <end position="367"/>
    </location>
</feature>
<accession>A0A1H0JYK9</accession>
<dbReference type="STRING" id="1005944.SAMN05192576_4099"/>
<dbReference type="InterPro" id="IPR036259">
    <property type="entry name" value="MFS_trans_sf"/>
</dbReference>
<dbReference type="EMBL" id="FNIC01000009">
    <property type="protein sequence ID" value="SDO48609.1"/>
    <property type="molecule type" value="Genomic_DNA"/>
</dbReference>
<proteinExistence type="predicted"/>
<feature type="transmembrane region" description="Helical" evidence="7">
    <location>
        <begin position="55"/>
        <end position="74"/>
    </location>
</feature>
<dbReference type="PANTHER" id="PTHR23513">
    <property type="entry name" value="INTEGRAL MEMBRANE EFFLUX PROTEIN-RELATED"/>
    <property type="match status" value="1"/>
</dbReference>
<sequence>MSKRRPDTLAPLREQNFRWYFYSRLVNMVGGTMASVALAFAVLEVSDSPSALGTVLAAMSIPMVVFLLVGGVVADRFGRTLVIQSANVVSGLCQLGIASLVLSGHAQVWQLVCLAAIIGTSSALSFPALASVLPQLVPRDQLQQANVLISMMRGTLTVVGPSVAGILVVTVGPGWALAVDGTSYLAAAALLLRVKIPAPVRREDAPSMLVELREGWTVFRSTTWLWVVVLAFGALNAIHSGAISTLGPVLAKQSDIGERGWGLILSAEAVGLLAMTLVMTRVRLERPLLFGMVGIGALALPMVMLGLHPQVAPVMAVAVLAGAGTEIFNLGWNLAMQENIPDDMLSRAYSYDALGSFVAIPVGQLLFGPLGVAFGVQRVILFGGLAYLAIVALTLASRAVRTLPRVSTTSDVAP</sequence>
<keyword evidence="4 7" id="KW-0812">Transmembrane</keyword>
<feature type="domain" description="Major facilitator superfamily (MFS) profile" evidence="8">
    <location>
        <begin position="1"/>
        <end position="401"/>
    </location>
</feature>
<evidence type="ECO:0000256" key="5">
    <source>
        <dbReference type="ARBA" id="ARBA00022989"/>
    </source>
</evidence>
<feature type="transmembrane region" description="Helical" evidence="7">
    <location>
        <begin position="21"/>
        <end position="43"/>
    </location>
</feature>
<dbReference type="InterPro" id="IPR020846">
    <property type="entry name" value="MFS_dom"/>
</dbReference>
<feature type="transmembrane region" description="Helical" evidence="7">
    <location>
        <begin position="314"/>
        <end position="336"/>
    </location>
</feature>
<comment type="subcellular location">
    <subcellularLocation>
        <location evidence="1">Cell membrane</location>
        <topology evidence="1">Multi-pass membrane protein</topology>
    </subcellularLocation>
</comment>
<evidence type="ECO:0000256" key="7">
    <source>
        <dbReference type="SAM" id="Phobius"/>
    </source>
</evidence>
<dbReference type="PANTHER" id="PTHR23513:SF11">
    <property type="entry name" value="STAPHYLOFERRIN A TRANSPORTER"/>
    <property type="match status" value="1"/>
</dbReference>
<evidence type="ECO:0000256" key="6">
    <source>
        <dbReference type="ARBA" id="ARBA00023136"/>
    </source>
</evidence>
<keyword evidence="3" id="KW-1003">Cell membrane</keyword>
<dbReference type="GO" id="GO:0005886">
    <property type="term" value="C:plasma membrane"/>
    <property type="evidence" value="ECO:0007669"/>
    <property type="project" value="UniProtKB-SubCell"/>
</dbReference>
<dbReference type="Pfam" id="PF05977">
    <property type="entry name" value="MFS_3"/>
    <property type="match status" value="1"/>
</dbReference>
<feature type="transmembrane region" description="Helical" evidence="7">
    <location>
        <begin position="223"/>
        <end position="241"/>
    </location>
</feature>
<feature type="transmembrane region" description="Helical" evidence="7">
    <location>
        <begin position="261"/>
        <end position="280"/>
    </location>
</feature>
<evidence type="ECO:0000313" key="9">
    <source>
        <dbReference type="EMBL" id="SDO48609.1"/>
    </source>
</evidence>
<gene>
    <name evidence="9" type="ORF">SAMN05192576_4099</name>
</gene>
<dbReference type="SUPFAM" id="SSF103473">
    <property type="entry name" value="MFS general substrate transporter"/>
    <property type="match status" value="1"/>
</dbReference>
<keyword evidence="6 7" id="KW-0472">Membrane</keyword>
<evidence type="ECO:0000256" key="4">
    <source>
        <dbReference type="ARBA" id="ARBA00022692"/>
    </source>
</evidence>
<keyword evidence="2" id="KW-0813">Transport</keyword>
<keyword evidence="5 7" id="KW-1133">Transmembrane helix</keyword>
<evidence type="ECO:0000256" key="1">
    <source>
        <dbReference type="ARBA" id="ARBA00004651"/>
    </source>
</evidence>
<feature type="transmembrane region" description="Helical" evidence="7">
    <location>
        <begin position="145"/>
        <end position="169"/>
    </location>
</feature>
<name>A0A1H0JYK9_9ACTN</name>
<dbReference type="GO" id="GO:0022857">
    <property type="term" value="F:transmembrane transporter activity"/>
    <property type="evidence" value="ECO:0007669"/>
    <property type="project" value="InterPro"/>
</dbReference>
<dbReference type="PROSITE" id="PS50850">
    <property type="entry name" value="MFS"/>
    <property type="match status" value="1"/>
</dbReference>
<organism evidence="9 10">
    <name type="scientific">Nocardioides szechwanensis</name>
    <dbReference type="NCBI Taxonomy" id="1005944"/>
    <lineage>
        <taxon>Bacteria</taxon>
        <taxon>Bacillati</taxon>
        <taxon>Actinomycetota</taxon>
        <taxon>Actinomycetes</taxon>
        <taxon>Propionibacteriales</taxon>
        <taxon>Nocardioidaceae</taxon>
        <taxon>Nocardioides</taxon>
    </lineage>
</organism>